<evidence type="ECO:0000256" key="2">
    <source>
        <dbReference type="ARBA" id="ARBA00022527"/>
    </source>
</evidence>
<dbReference type="AlphaFoldDB" id="A0A941GRL0"/>
<dbReference type="Pfam" id="PF03781">
    <property type="entry name" value="FGE-sulfatase"/>
    <property type="match status" value="1"/>
</dbReference>
<evidence type="ECO:0000313" key="12">
    <source>
        <dbReference type="EMBL" id="MBR8829074.1"/>
    </source>
</evidence>
<dbReference type="Pfam" id="PF00069">
    <property type="entry name" value="Pkinase"/>
    <property type="match status" value="1"/>
</dbReference>
<evidence type="ECO:0000256" key="9">
    <source>
        <dbReference type="PROSITE-ProRule" id="PRU10141"/>
    </source>
</evidence>
<evidence type="ECO:0000259" key="11">
    <source>
        <dbReference type="PROSITE" id="PS50011"/>
    </source>
</evidence>
<keyword evidence="4 9" id="KW-0547">Nucleotide-binding</keyword>
<protein>
    <recommendedName>
        <fullName evidence="1">non-specific serine/threonine protein kinase</fullName>
        <ecNumber evidence="1">2.7.11.1</ecNumber>
    </recommendedName>
</protein>
<proteinExistence type="predicted"/>
<organism evidence="12 13">
    <name type="scientific">Gomphosphaeria aponina SAG 52.96 = DSM 107014</name>
    <dbReference type="NCBI Taxonomy" id="1521640"/>
    <lineage>
        <taxon>Bacteria</taxon>
        <taxon>Bacillati</taxon>
        <taxon>Cyanobacteriota</taxon>
        <taxon>Cyanophyceae</taxon>
        <taxon>Oscillatoriophycideae</taxon>
        <taxon>Chroococcales</taxon>
        <taxon>Gomphosphaeriaceae</taxon>
        <taxon>Gomphosphaeria</taxon>
    </lineage>
</organism>
<comment type="catalytic activity">
    <reaction evidence="8">
        <text>L-seryl-[protein] + ATP = O-phospho-L-seryl-[protein] + ADP + H(+)</text>
        <dbReference type="Rhea" id="RHEA:17989"/>
        <dbReference type="Rhea" id="RHEA-COMP:9863"/>
        <dbReference type="Rhea" id="RHEA-COMP:11604"/>
        <dbReference type="ChEBI" id="CHEBI:15378"/>
        <dbReference type="ChEBI" id="CHEBI:29999"/>
        <dbReference type="ChEBI" id="CHEBI:30616"/>
        <dbReference type="ChEBI" id="CHEBI:83421"/>
        <dbReference type="ChEBI" id="CHEBI:456216"/>
        <dbReference type="EC" id="2.7.11.1"/>
    </reaction>
</comment>
<reference evidence="12" key="1">
    <citation type="submission" date="2021-02" db="EMBL/GenBank/DDBJ databases">
        <title>Metagenome analyses of Stigonema ocellatum DSM 106950, Chlorogloea purpurea SAG 13.99 and Gomphosphaeria aponina DSM 107014.</title>
        <authorList>
            <person name="Marter P."/>
            <person name="Huang S."/>
        </authorList>
    </citation>
    <scope>NUCLEOTIDE SEQUENCE</scope>
    <source>
        <strain evidence="12">JP213</strain>
    </source>
</reference>
<comment type="catalytic activity">
    <reaction evidence="7">
        <text>L-threonyl-[protein] + ATP = O-phospho-L-threonyl-[protein] + ADP + H(+)</text>
        <dbReference type="Rhea" id="RHEA:46608"/>
        <dbReference type="Rhea" id="RHEA-COMP:11060"/>
        <dbReference type="Rhea" id="RHEA-COMP:11605"/>
        <dbReference type="ChEBI" id="CHEBI:15378"/>
        <dbReference type="ChEBI" id="CHEBI:30013"/>
        <dbReference type="ChEBI" id="CHEBI:30616"/>
        <dbReference type="ChEBI" id="CHEBI:61977"/>
        <dbReference type="ChEBI" id="CHEBI:456216"/>
        <dbReference type="EC" id="2.7.11.1"/>
    </reaction>
</comment>
<evidence type="ECO:0000256" key="8">
    <source>
        <dbReference type="ARBA" id="ARBA00048679"/>
    </source>
</evidence>
<dbReference type="EMBL" id="JADQBC010000105">
    <property type="protein sequence ID" value="MBR8829074.1"/>
    <property type="molecule type" value="Genomic_DNA"/>
</dbReference>
<dbReference type="GO" id="GO:0004674">
    <property type="term" value="F:protein serine/threonine kinase activity"/>
    <property type="evidence" value="ECO:0007669"/>
    <property type="project" value="UniProtKB-KW"/>
</dbReference>
<feature type="domain" description="Protein kinase" evidence="11">
    <location>
        <begin position="41"/>
        <end position="310"/>
    </location>
</feature>
<dbReference type="SUPFAM" id="SSF56112">
    <property type="entry name" value="Protein kinase-like (PK-like)"/>
    <property type="match status" value="1"/>
</dbReference>
<dbReference type="PROSITE" id="PS00107">
    <property type="entry name" value="PROTEIN_KINASE_ATP"/>
    <property type="match status" value="1"/>
</dbReference>
<dbReference type="InterPro" id="IPR042095">
    <property type="entry name" value="SUMF_sf"/>
</dbReference>
<dbReference type="InterPro" id="IPR016187">
    <property type="entry name" value="CTDL_fold"/>
</dbReference>
<dbReference type="InterPro" id="IPR005532">
    <property type="entry name" value="SUMF_dom"/>
</dbReference>
<keyword evidence="5" id="KW-0418">Kinase</keyword>
<evidence type="ECO:0000256" key="7">
    <source>
        <dbReference type="ARBA" id="ARBA00047899"/>
    </source>
</evidence>
<keyword evidence="3" id="KW-0808">Transferase</keyword>
<evidence type="ECO:0000256" key="5">
    <source>
        <dbReference type="ARBA" id="ARBA00022777"/>
    </source>
</evidence>
<evidence type="ECO:0000256" key="10">
    <source>
        <dbReference type="SAM" id="MobiDB-lite"/>
    </source>
</evidence>
<dbReference type="InterPro" id="IPR011009">
    <property type="entry name" value="Kinase-like_dom_sf"/>
</dbReference>
<comment type="caution">
    <text evidence="12">The sequence shown here is derived from an EMBL/GenBank/DDBJ whole genome shotgun (WGS) entry which is preliminary data.</text>
</comment>
<evidence type="ECO:0000256" key="1">
    <source>
        <dbReference type="ARBA" id="ARBA00012513"/>
    </source>
</evidence>
<dbReference type="InterPro" id="IPR000719">
    <property type="entry name" value="Prot_kinase_dom"/>
</dbReference>
<keyword evidence="2" id="KW-0723">Serine/threonine-protein kinase</keyword>
<dbReference type="PANTHER" id="PTHR24363">
    <property type="entry name" value="SERINE/THREONINE PROTEIN KINASE"/>
    <property type="match status" value="1"/>
</dbReference>
<dbReference type="Gene3D" id="3.90.1580.10">
    <property type="entry name" value="paralog of FGE (formylglycine-generating enzyme)"/>
    <property type="match status" value="1"/>
</dbReference>
<dbReference type="CDD" id="cd14014">
    <property type="entry name" value="STKc_PknB_like"/>
    <property type="match status" value="1"/>
</dbReference>
<dbReference type="PANTHER" id="PTHR24363:SF0">
    <property type="entry name" value="SERINE_THREONINE KINASE LIKE DOMAIN CONTAINING 1"/>
    <property type="match status" value="1"/>
</dbReference>
<keyword evidence="6 9" id="KW-0067">ATP-binding</keyword>
<dbReference type="Gene3D" id="1.10.510.10">
    <property type="entry name" value="Transferase(Phosphotransferase) domain 1"/>
    <property type="match status" value="1"/>
</dbReference>
<feature type="binding site" evidence="9">
    <location>
        <position position="72"/>
    </location>
    <ligand>
        <name>ATP</name>
        <dbReference type="ChEBI" id="CHEBI:30616"/>
    </ligand>
</feature>
<accession>A0A941GRL0</accession>
<dbReference type="InterPro" id="IPR017441">
    <property type="entry name" value="Protein_kinase_ATP_BS"/>
</dbReference>
<feature type="region of interest" description="Disordered" evidence="10">
    <location>
        <begin position="305"/>
        <end position="325"/>
    </location>
</feature>
<dbReference type="PROSITE" id="PS50011">
    <property type="entry name" value="PROTEIN_KINASE_DOM"/>
    <property type="match status" value="1"/>
</dbReference>
<gene>
    <name evidence="12" type="ORF">DSM107014_14440</name>
</gene>
<evidence type="ECO:0000256" key="4">
    <source>
        <dbReference type="ARBA" id="ARBA00022741"/>
    </source>
</evidence>
<dbReference type="GO" id="GO:0005524">
    <property type="term" value="F:ATP binding"/>
    <property type="evidence" value="ECO:0007669"/>
    <property type="project" value="UniProtKB-UniRule"/>
</dbReference>
<dbReference type="EC" id="2.7.11.1" evidence="1"/>
<dbReference type="SUPFAM" id="SSF56436">
    <property type="entry name" value="C-type lectin-like"/>
    <property type="match status" value="1"/>
</dbReference>
<dbReference type="Proteomes" id="UP000767446">
    <property type="component" value="Unassembled WGS sequence"/>
</dbReference>
<evidence type="ECO:0000256" key="3">
    <source>
        <dbReference type="ARBA" id="ARBA00022679"/>
    </source>
</evidence>
<name>A0A941GRL0_9CHRO</name>
<evidence type="ECO:0000313" key="13">
    <source>
        <dbReference type="Proteomes" id="UP000767446"/>
    </source>
</evidence>
<sequence length="603" mass="68161">MVYCLNPACPTPENPDHNKFCQGCRSELASSTKSYIFRHRFRVEKKLGEGAFGRTYKALDLDFRDKPRVIKKFIAQVQGGALEKAKELFEREGEQLEKLDHPQIPKIHAFFTEANSLYLVQDFVDGDNLYNEFEKYGRFSEQKIRQILEELLPVLGYLHKHKVLHRDIKPDNIMRSHKNNTLVLIDFGGAKQQTGTMQASPGTILYTPGYAAMEHMHGRPCEASDIYSLGATCVRLMTGCFPTYDRAGNTIDEVYNAIKGRWRWQEILDQRGIKINPVLEKVLEKMLAQYAYERFQTTKETLAALNPPRVARRPPTQTPAPPQPTYILKPIPPAKTISRGEFLKLAGWGGAGVIGTMIIGSLLSKLQLNRTFNFDVITVNSKGEEIKRENKQAQYFSANIGNGITIDFVSIPGGTFLMGSPADEEERLDSESPQHQVTVSPFFMGKYQVTQAQYEAVMGDNPSSFKGPNRPVENVSWHDCVKFCEKLSQNLKKDVRLASEAEWEYACRAQTQTVTPFHFGETLTTDLANYDGNYTYGSGPEGVYREETTDVGSFPPNAFGLYDMHGNVREWCADNWHENYQNAPNNGSVWTGGDETYSCAARW</sequence>
<dbReference type="SMART" id="SM00220">
    <property type="entry name" value="S_TKc"/>
    <property type="match status" value="1"/>
</dbReference>
<dbReference type="NCBIfam" id="NF045510">
    <property type="entry name" value="4Cys_prefix_kin"/>
    <property type="match status" value="1"/>
</dbReference>
<evidence type="ECO:0000256" key="6">
    <source>
        <dbReference type="ARBA" id="ARBA00022840"/>
    </source>
</evidence>